<name>A0ABX5YAF1_9MICC</name>
<keyword evidence="7" id="KW-1185">Reference proteome</keyword>
<dbReference type="InterPro" id="IPR050109">
    <property type="entry name" value="HTH-type_TetR-like_transc_reg"/>
</dbReference>
<keyword evidence="2 4" id="KW-0238">DNA-binding</keyword>
<dbReference type="Proteomes" id="UP000320717">
    <property type="component" value="Chromosome"/>
</dbReference>
<evidence type="ECO:0000313" key="6">
    <source>
        <dbReference type="EMBL" id="QDY66643.1"/>
    </source>
</evidence>
<dbReference type="Pfam" id="PF00440">
    <property type="entry name" value="TetR_N"/>
    <property type="match status" value="1"/>
</dbReference>
<evidence type="ECO:0000313" key="7">
    <source>
        <dbReference type="Proteomes" id="UP000320717"/>
    </source>
</evidence>
<dbReference type="SUPFAM" id="SSF46689">
    <property type="entry name" value="Homeodomain-like"/>
    <property type="match status" value="1"/>
</dbReference>
<keyword evidence="3" id="KW-0804">Transcription</keyword>
<sequence length="201" mass="21387">MIEELPAMSQRERNRVRTRNDILDVAAQLLGDVGYSGTTLQEISKLAGVARGTVYAYFPAGRDEIVRAVYLRLADEVVQRGNALHAQAEGLEMRIRALARALTEASADPKGRFYGIMGADLVPVLAGVTGTASRSFENFIRDDLVMALHEGLLIPGIDIEALTVALSGALRASGSRAAADPESVEDQINALGALARGLITA</sequence>
<evidence type="ECO:0000256" key="3">
    <source>
        <dbReference type="ARBA" id="ARBA00023163"/>
    </source>
</evidence>
<evidence type="ECO:0000256" key="1">
    <source>
        <dbReference type="ARBA" id="ARBA00023015"/>
    </source>
</evidence>
<feature type="domain" description="HTH tetR-type" evidence="5">
    <location>
        <begin position="16"/>
        <end position="76"/>
    </location>
</feature>
<protein>
    <submittedName>
        <fullName evidence="6">TetR/AcrR family transcriptional regulator</fullName>
    </submittedName>
</protein>
<proteinExistence type="predicted"/>
<dbReference type="InterPro" id="IPR001647">
    <property type="entry name" value="HTH_TetR"/>
</dbReference>
<dbReference type="Gene3D" id="1.10.357.10">
    <property type="entry name" value="Tetracycline Repressor, domain 2"/>
    <property type="match status" value="1"/>
</dbReference>
<dbReference type="RefSeq" id="WP_060702940.1">
    <property type="nucleotide sequence ID" value="NZ_CP012750.1"/>
</dbReference>
<reference evidence="6 7" key="1">
    <citation type="submission" date="2019-07" db="EMBL/GenBank/DDBJ databases">
        <title>Complete Genome Sequence of drought tolerant Plant Growth-Promoting Rhizobacterium Glutamicibacter halophytocola DR408.</title>
        <authorList>
            <person name="Nishu S.D."/>
            <person name="Lee T.K."/>
        </authorList>
    </citation>
    <scope>NUCLEOTIDE SEQUENCE [LARGE SCALE GENOMIC DNA]</scope>
    <source>
        <strain evidence="6 7">DR408</strain>
    </source>
</reference>
<organism evidence="6 7">
    <name type="scientific">Glutamicibacter halophytocola</name>
    <dbReference type="NCBI Taxonomy" id="1933880"/>
    <lineage>
        <taxon>Bacteria</taxon>
        <taxon>Bacillati</taxon>
        <taxon>Actinomycetota</taxon>
        <taxon>Actinomycetes</taxon>
        <taxon>Micrococcales</taxon>
        <taxon>Micrococcaceae</taxon>
        <taxon>Glutamicibacter</taxon>
    </lineage>
</organism>
<dbReference type="PANTHER" id="PTHR30055">
    <property type="entry name" value="HTH-TYPE TRANSCRIPTIONAL REGULATOR RUTR"/>
    <property type="match status" value="1"/>
</dbReference>
<evidence type="ECO:0000256" key="2">
    <source>
        <dbReference type="ARBA" id="ARBA00023125"/>
    </source>
</evidence>
<accession>A0ABX5YAF1</accession>
<dbReference type="InterPro" id="IPR009057">
    <property type="entry name" value="Homeodomain-like_sf"/>
</dbReference>
<dbReference type="PANTHER" id="PTHR30055:SF234">
    <property type="entry name" value="HTH-TYPE TRANSCRIPTIONAL REGULATOR BETI"/>
    <property type="match status" value="1"/>
</dbReference>
<dbReference type="EMBL" id="CP042260">
    <property type="protein sequence ID" value="QDY66643.1"/>
    <property type="molecule type" value="Genomic_DNA"/>
</dbReference>
<feature type="DNA-binding region" description="H-T-H motif" evidence="4">
    <location>
        <begin position="39"/>
        <end position="58"/>
    </location>
</feature>
<evidence type="ECO:0000259" key="5">
    <source>
        <dbReference type="PROSITE" id="PS50977"/>
    </source>
</evidence>
<dbReference type="PRINTS" id="PR00455">
    <property type="entry name" value="HTHTETR"/>
</dbReference>
<evidence type="ECO:0000256" key="4">
    <source>
        <dbReference type="PROSITE-ProRule" id="PRU00335"/>
    </source>
</evidence>
<keyword evidence="1" id="KW-0805">Transcription regulation</keyword>
<dbReference type="PROSITE" id="PS50977">
    <property type="entry name" value="HTH_TETR_2"/>
    <property type="match status" value="1"/>
</dbReference>
<gene>
    <name evidence="6" type="ORF">FQA45_10085</name>
</gene>